<dbReference type="EMBL" id="BLIN01000005">
    <property type="protein sequence ID" value="GFE10118.1"/>
    <property type="molecule type" value="Genomic_DNA"/>
</dbReference>
<proteinExistence type="predicted"/>
<reference evidence="1 2" key="1">
    <citation type="submission" date="2019-12" db="EMBL/GenBank/DDBJ databases">
        <title>Whole genome shotgun sequence of Streptomyces caniferus NBRC 15389.</title>
        <authorList>
            <person name="Ichikawa N."/>
            <person name="Kimura A."/>
            <person name="Kitahashi Y."/>
            <person name="Komaki H."/>
            <person name="Tamura T."/>
        </authorList>
    </citation>
    <scope>NUCLEOTIDE SEQUENCE [LARGE SCALE GENOMIC DNA]</scope>
    <source>
        <strain evidence="1 2">NBRC 15389</strain>
    </source>
</reference>
<accession>A0A640SGB6</accession>
<protein>
    <submittedName>
        <fullName evidence="1">Uncharacterized protein</fullName>
    </submittedName>
</protein>
<comment type="caution">
    <text evidence="1">The sequence shown here is derived from an EMBL/GenBank/DDBJ whole genome shotgun (WGS) entry which is preliminary data.</text>
</comment>
<dbReference type="AlphaFoldDB" id="A0A640SGB6"/>
<evidence type="ECO:0000313" key="2">
    <source>
        <dbReference type="Proteomes" id="UP000435837"/>
    </source>
</evidence>
<dbReference type="Proteomes" id="UP000435837">
    <property type="component" value="Unassembled WGS sequence"/>
</dbReference>
<sequence length="65" mass="6248">MVAAMAAVPKSGAIASAPCASASPRKPNMDMGEPSTGLVVPGCGFGVTSRADAECGAVTGPDAVR</sequence>
<evidence type="ECO:0000313" key="1">
    <source>
        <dbReference type="EMBL" id="GFE10118.1"/>
    </source>
</evidence>
<organism evidence="1 2">
    <name type="scientific">Streptomyces caniferus</name>
    <dbReference type="NCBI Taxonomy" id="285557"/>
    <lineage>
        <taxon>Bacteria</taxon>
        <taxon>Bacillati</taxon>
        <taxon>Actinomycetota</taxon>
        <taxon>Actinomycetes</taxon>
        <taxon>Kitasatosporales</taxon>
        <taxon>Streptomycetaceae</taxon>
        <taxon>Streptomyces</taxon>
    </lineage>
</organism>
<name>A0A640SGB6_9ACTN</name>
<gene>
    <name evidence="1" type="ORF">Scani_63860</name>
</gene>